<dbReference type="FunFam" id="3.30.160.60:FF:000744">
    <property type="entry name" value="zinc finger E-box-binding homeobox 1"/>
    <property type="match status" value="1"/>
</dbReference>
<keyword evidence="14" id="KW-1185">Reference proteome</keyword>
<evidence type="ECO:0000259" key="12">
    <source>
        <dbReference type="PROSITE" id="PS51915"/>
    </source>
</evidence>
<evidence type="ECO:0000313" key="14">
    <source>
        <dbReference type="Proteomes" id="UP001200034"/>
    </source>
</evidence>
<feature type="domain" description="C2H2-type" evidence="11">
    <location>
        <begin position="361"/>
        <end position="388"/>
    </location>
</feature>
<dbReference type="InterPro" id="IPR012934">
    <property type="entry name" value="Znf_AD"/>
</dbReference>
<evidence type="ECO:0000256" key="8">
    <source>
        <dbReference type="ARBA" id="ARBA00023242"/>
    </source>
</evidence>
<keyword evidence="8" id="KW-0539">Nucleus</keyword>
<evidence type="ECO:0000313" key="13">
    <source>
        <dbReference type="EMBL" id="KAH8377156.1"/>
    </source>
</evidence>
<dbReference type="GO" id="GO:0005634">
    <property type="term" value="C:nucleus"/>
    <property type="evidence" value="ECO:0007669"/>
    <property type="project" value="UniProtKB-SubCell"/>
</dbReference>
<dbReference type="GO" id="GO:0045892">
    <property type="term" value="P:negative regulation of DNA-templated transcription"/>
    <property type="evidence" value="ECO:0007669"/>
    <property type="project" value="UniProtKB-ARBA"/>
</dbReference>
<dbReference type="Gene3D" id="3.30.160.60">
    <property type="entry name" value="Classic Zinc Finger"/>
    <property type="match status" value="6"/>
</dbReference>
<keyword evidence="5 10" id="KW-0862">Zinc</keyword>
<dbReference type="Pfam" id="PF07776">
    <property type="entry name" value="zf-AD"/>
    <property type="match status" value="1"/>
</dbReference>
<dbReference type="InterPro" id="IPR036236">
    <property type="entry name" value="Znf_C2H2_sf"/>
</dbReference>
<gene>
    <name evidence="13" type="ORF">KR093_003718</name>
</gene>
<evidence type="ECO:0000256" key="2">
    <source>
        <dbReference type="ARBA" id="ARBA00022723"/>
    </source>
</evidence>
<keyword evidence="3" id="KW-0677">Repeat</keyword>
<feature type="binding site" evidence="10">
    <location>
        <position position="9"/>
    </location>
    <ligand>
        <name>Zn(2+)</name>
        <dbReference type="ChEBI" id="CHEBI:29105"/>
    </ligand>
</feature>
<feature type="binding site" evidence="10">
    <location>
        <position position="12"/>
    </location>
    <ligand>
        <name>Zn(2+)</name>
        <dbReference type="ChEBI" id="CHEBI:29105"/>
    </ligand>
</feature>
<evidence type="ECO:0000256" key="4">
    <source>
        <dbReference type="ARBA" id="ARBA00022771"/>
    </source>
</evidence>
<dbReference type="FunFam" id="3.30.160.60:FF:000202">
    <property type="entry name" value="Zinc finger protein 574"/>
    <property type="match status" value="1"/>
</dbReference>
<feature type="domain" description="C2H2-type" evidence="11">
    <location>
        <begin position="277"/>
        <end position="304"/>
    </location>
</feature>
<dbReference type="SMART" id="SM00868">
    <property type="entry name" value="zf-AD"/>
    <property type="match status" value="1"/>
</dbReference>
<feature type="binding site" evidence="10">
    <location>
        <position position="54"/>
    </location>
    <ligand>
        <name>Zn(2+)</name>
        <dbReference type="ChEBI" id="CHEBI:29105"/>
    </ligand>
</feature>
<keyword evidence="7" id="KW-0804">Transcription</keyword>
<sequence length="416" mass="47462">ISCAMEQVCRACMTNSVALLDIFADQREPSLAEMLKECVACEIKLDDELPKKICLSCICDLQTSFVFKRKCEATHEVLSTRLQENKLEVDCDVPIKLETSSEDIDLSCVKLEEHQFEHNTSTECTSSGEFAIKSNTSTTTNEVNIRSELLTTESWELAEGNIDLGCIKIENYEAASPEDQHNELPDTTNKEDINESASMLSKQSQLPTPLQTGFVAKRNQFQCPHCPKDFSQSSHLNAHIRTHTGERPYQCPHCPRAFSQASNLRKHLCIHSGERPFKCPHCPKAFTRQTDLQYHISTHPGQQILKCPHCTRYFIELSQLEEHISYHRGERTFPCTVCAKEFTYAWQQQRHIRTHTGEHPFKCPHCSKTCVDKGELGRHIRSHTGERPHKCPHCPKAFTRAAYLKTHINTHNNESQ</sequence>
<keyword evidence="6" id="KW-0805">Transcription regulation</keyword>
<evidence type="ECO:0000256" key="9">
    <source>
        <dbReference type="PROSITE-ProRule" id="PRU00042"/>
    </source>
</evidence>
<dbReference type="Pfam" id="PF00096">
    <property type="entry name" value="zf-C2H2"/>
    <property type="match status" value="6"/>
</dbReference>
<accession>A0AAD4K4X2</accession>
<dbReference type="Proteomes" id="UP001200034">
    <property type="component" value="Unassembled WGS sequence"/>
</dbReference>
<keyword evidence="2 10" id="KW-0479">Metal-binding</keyword>
<feature type="domain" description="ZAD" evidence="12">
    <location>
        <begin position="7"/>
        <end position="81"/>
    </location>
</feature>
<dbReference type="FunFam" id="3.30.160.60:FF:002343">
    <property type="entry name" value="Zinc finger protein 33A"/>
    <property type="match status" value="1"/>
</dbReference>
<dbReference type="PROSITE" id="PS50157">
    <property type="entry name" value="ZINC_FINGER_C2H2_2"/>
    <property type="match status" value="7"/>
</dbReference>
<keyword evidence="4 9" id="KW-0863">Zinc-finger</keyword>
<evidence type="ECO:0000256" key="1">
    <source>
        <dbReference type="ARBA" id="ARBA00004123"/>
    </source>
</evidence>
<comment type="subcellular location">
    <subcellularLocation>
        <location evidence="1">Nucleus</location>
    </subcellularLocation>
</comment>
<evidence type="ECO:0000256" key="5">
    <source>
        <dbReference type="ARBA" id="ARBA00022833"/>
    </source>
</evidence>
<dbReference type="PROSITE" id="PS51915">
    <property type="entry name" value="ZAD"/>
    <property type="match status" value="1"/>
</dbReference>
<dbReference type="PANTHER" id="PTHR23235:SF142">
    <property type="entry name" value="ZINC FINGER PROTEIN 384"/>
    <property type="match status" value="1"/>
</dbReference>
<reference evidence="13" key="1">
    <citation type="journal article" date="2021" name="Mol. Ecol. Resour.">
        <title>Phylogenomic analyses of the genus Drosophila reveals genomic signals of climate adaptation.</title>
        <authorList>
            <person name="Li F."/>
            <person name="Rane R.V."/>
            <person name="Luria V."/>
            <person name="Xiong Z."/>
            <person name="Chen J."/>
            <person name="Li Z."/>
            <person name="Catullo R.A."/>
            <person name="Griffin P.C."/>
            <person name="Schiffer M."/>
            <person name="Pearce S."/>
            <person name="Lee S.F."/>
            <person name="McElroy K."/>
            <person name="Stocker A."/>
            <person name="Shirriffs J."/>
            <person name="Cockerell F."/>
            <person name="Coppin C."/>
            <person name="Sgro C.M."/>
            <person name="Karger A."/>
            <person name="Cain J.W."/>
            <person name="Weber J.A."/>
            <person name="Santpere G."/>
            <person name="Kirschner M.W."/>
            <person name="Hoffmann A.A."/>
            <person name="Oakeshott J.G."/>
            <person name="Zhang G."/>
        </authorList>
    </citation>
    <scope>NUCLEOTIDE SEQUENCE</scope>
    <source>
        <strain evidence="13">BGI-SZ-2011g</strain>
    </source>
</reference>
<feature type="domain" description="C2H2-type" evidence="11">
    <location>
        <begin position="333"/>
        <end position="360"/>
    </location>
</feature>
<feature type="binding site" evidence="10">
    <location>
        <position position="57"/>
    </location>
    <ligand>
        <name>Zn(2+)</name>
        <dbReference type="ChEBI" id="CHEBI:29105"/>
    </ligand>
</feature>
<proteinExistence type="predicted"/>
<dbReference type="InterPro" id="IPR013087">
    <property type="entry name" value="Znf_C2H2_type"/>
</dbReference>
<evidence type="ECO:0000256" key="6">
    <source>
        <dbReference type="ARBA" id="ARBA00023015"/>
    </source>
</evidence>
<dbReference type="GO" id="GO:0008270">
    <property type="term" value="F:zinc ion binding"/>
    <property type="evidence" value="ECO:0007669"/>
    <property type="project" value="UniProtKB-UniRule"/>
</dbReference>
<dbReference type="AlphaFoldDB" id="A0AAD4K4X2"/>
<evidence type="ECO:0000256" key="7">
    <source>
        <dbReference type="ARBA" id="ARBA00023163"/>
    </source>
</evidence>
<dbReference type="SUPFAM" id="SSF57667">
    <property type="entry name" value="beta-beta-alpha zinc fingers"/>
    <property type="match status" value="4"/>
</dbReference>
<protein>
    <submittedName>
        <fullName evidence="13">Uncharacterized protein</fullName>
    </submittedName>
</protein>
<feature type="domain" description="C2H2-type" evidence="11">
    <location>
        <begin position="305"/>
        <end position="332"/>
    </location>
</feature>
<evidence type="ECO:0000259" key="11">
    <source>
        <dbReference type="PROSITE" id="PS50157"/>
    </source>
</evidence>
<dbReference type="EMBL" id="JAJJHW010001127">
    <property type="protein sequence ID" value="KAH8377156.1"/>
    <property type="molecule type" value="Genomic_DNA"/>
</dbReference>
<feature type="non-terminal residue" evidence="13">
    <location>
        <position position="1"/>
    </location>
</feature>
<dbReference type="GO" id="GO:0003677">
    <property type="term" value="F:DNA binding"/>
    <property type="evidence" value="ECO:0007669"/>
    <property type="project" value="UniProtKB-ARBA"/>
</dbReference>
<organism evidence="13 14">
    <name type="scientific">Drosophila rubida</name>
    <dbReference type="NCBI Taxonomy" id="30044"/>
    <lineage>
        <taxon>Eukaryota</taxon>
        <taxon>Metazoa</taxon>
        <taxon>Ecdysozoa</taxon>
        <taxon>Arthropoda</taxon>
        <taxon>Hexapoda</taxon>
        <taxon>Insecta</taxon>
        <taxon>Pterygota</taxon>
        <taxon>Neoptera</taxon>
        <taxon>Endopterygota</taxon>
        <taxon>Diptera</taxon>
        <taxon>Brachycera</taxon>
        <taxon>Muscomorpha</taxon>
        <taxon>Ephydroidea</taxon>
        <taxon>Drosophilidae</taxon>
        <taxon>Drosophila</taxon>
    </lineage>
</organism>
<feature type="domain" description="C2H2-type" evidence="11">
    <location>
        <begin position="389"/>
        <end position="416"/>
    </location>
</feature>
<dbReference type="SUPFAM" id="SSF57716">
    <property type="entry name" value="Glucocorticoid receptor-like (DNA-binding domain)"/>
    <property type="match status" value="1"/>
</dbReference>
<dbReference type="PROSITE" id="PS00028">
    <property type="entry name" value="ZINC_FINGER_C2H2_1"/>
    <property type="match status" value="7"/>
</dbReference>
<dbReference type="FunFam" id="3.30.160.60:FF:000495">
    <property type="entry name" value="zinc finger protein 668"/>
    <property type="match status" value="1"/>
</dbReference>
<evidence type="ECO:0000256" key="3">
    <source>
        <dbReference type="ARBA" id="ARBA00022737"/>
    </source>
</evidence>
<feature type="domain" description="C2H2-type" evidence="11">
    <location>
        <begin position="221"/>
        <end position="248"/>
    </location>
</feature>
<dbReference type="PANTHER" id="PTHR23235">
    <property type="entry name" value="KRUEPPEL-LIKE TRANSCRIPTION FACTOR"/>
    <property type="match status" value="1"/>
</dbReference>
<dbReference type="SMART" id="SM00355">
    <property type="entry name" value="ZnF_C2H2"/>
    <property type="match status" value="7"/>
</dbReference>
<dbReference type="FunFam" id="3.30.160.60:FF:000671">
    <property type="entry name" value="Zinc finger protein 26"/>
    <property type="match status" value="1"/>
</dbReference>
<dbReference type="Pfam" id="PF13894">
    <property type="entry name" value="zf-C2H2_4"/>
    <property type="match status" value="1"/>
</dbReference>
<feature type="domain" description="C2H2-type" evidence="11">
    <location>
        <begin position="249"/>
        <end position="276"/>
    </location>
</feature>
<evidence type="ECO:0000256" key="10">
    <source>
        <dbReference type="PROSITE-ProRule" id="PRU01263"/>
    </source>
</evidence>
<name>A0AAD4K4X2_9MUSC</name>
<comment type="caution">
    <text evidence="13">The sequence shown here is derived from an EMBL/GenBank/DDBJ whole genome shotgun (WGS) entry which is preliminary data.</text>
</comment>
<dbReference type="Gene3D" id="3.40.1800.20">
    <property type="match status" value="1"/>
</dbReference>